<dbReference type="InterPro" id="IPR024618">
    <property type="entry name" value="DUF3857"/>
</dbReference>
<dbReference type="Gene3D" id="1.25.40.10">
    <property type="entry name" value="Tetratricopeptide repeat domain"/>
    <property type="match status" value="1"/>
</dbReference>
<feature type="domain" description="Transglutaminase-like" evidence="2">
    <location>
        <begin position="265"/>
        <end position="362"/>
    </location>
</feature>
<proteinExistence type="predicted"/>
<accession>A0A1M5Q4E7</accession>
<sequence length="885" mass="96257">MIARIYPALLLLLISSPFVAANAADATGAYHGSNWVDPGWRRTVSRYNVTFDEQGLSTTIFDFEIQALDEKGAAAISQQTFAYNNYFNELTSDDLATLKPDGSVIAVDKRAIRDQPASADSASPYFDEQRNRIIAYSNVAPGDKIRGRLIIKAKRAEFTGEFARYWSQPADQPPELIEITLDGPASRPLHIAGRNFEHSEERSGKRIIHHVQIRQDTPKPRQMNIDSFDDARRFEVSTFGDYAAFAAMLNARNAPMAVPDETLRKLSTEIVGDAADTRLKVERIHNWVARNIRYVGIGFEDGGLTSQPASAVLASRYGDCKAHATILKALLAVQGIEANLVAVNADAQYTLTEVATPNFNHAIVYVPELDQYLDPTASLLAFGSLPPSLSGKPALNIDKGTLASIPVAKPERFTLTADTDYTLLSDGTRRARSILSGTGLGALVGRSVAQGLEAVDRPNAAKKLIEYANLSGTGDYSFPNPRELFESYAITATFQISKPVGLDGPERVRMLPLTDPRPSLLLLSTGGTTDQPFPCRALEYRETASLTVPEGINFYEKPAPIAYERSFNGRTAYGAASGRIEVNGTAVLDGRTMRSSAVVRLSFDAAVCPAEFAAAIKAGLDKFNGFKYGPIGLTPKSAPHLTETSTDFSEGVNAFLAQNYKLAMARLKPFAESGSAKAQSYVGSMYESGRAVERNYTEAIRWFLLAAEQSDPYSQSHLGYLYEKGLGAARDEKVAAQWYAKAADQGDAWSQARLASMCRDGRGVAQDLQQAVVLFAKAADQGNAWAQMNLGLLYVKGQGVPLDYTKAVSWFRSAADQHDSYAEYNLGFAYESGVGVPKDTQKAIEWYSKAANGGNPEATARLAGLTSGNSFWQVLFRHIGLFSGQ</sequence>
<dbReference type="Gene3D" id="3.10.620.30">
    <property type="match status" value="1"/>
</dbReference>
<gene>
    <name evidence="4" type="ORF">SAMN05443248_3635</name>
</gene>
<dbReference type="InterPro" id="IPR006597">
    <property type="entry name" value="Sel1-like"/>
</dbReference>
<feature type="domain" description="DUF3857" evidence="3">
    <location>
        <begin position="55"/>
        <end position="214"/>
    </location>
</feature>
<dbReference type="Pfam" id="PF01841">
    <property type="entry name" value="Transglut_core"/>
    <property type="match status" value="1"/>
</dbReference>
<dbReference type="SUPFAM" id="SSF81901">
    <property type="entry name" value="HCP-like"/>
    <property type="match status" value="1"/>
</dbReference>
<name>A0A1M5Q4E7_9BRAD</name>
<organism evidence="4 5">
    <name type="scientific">Bradyrhizobium erythrophlei</name>
    <dbReference type="NCBI Taxonomy" id="1437360"/>
    <lineage>
        <taxon>Bacteria</taxon>
        <taxon>Pseudomonadati</taxon>
        <taxon>Pseudomonadota</taxon>
        <taxon>Alphaproteobacteria</taxon>
        <taxon>Hyphomicrobiales</taxon>
        <taxon>Nitrobacteraceae</taxon>
        <taxon>Bradyrhizobium</taxon>
    </lineage>
</organism>
<dbReference type="PANTHER" id="PTHR11102">
    <property type="entry name" value="SEL-1-LIKE PROTEIN"/>
    <property type="match status" value="1"/>
</dbReference>
<evidence type="ECO:0000313" key="5">
    <source>
        <dbReference type="Proteomes" id="UP000189796"/>
    </source>
</evidence>
<dbReference type="RefSeq" id="WP_079602601.1">
    <property type="nucleotide sequence ID" value="NZ_LT670817.1"/>
</dbReference>
<dbReference type="EMBL" id="LT670817">
    <property type="protein sequence ID" value="SHH08786.1"/>
    <property type="molecule type" value="Genomic_DNA"/>
</dbReference>
<dbReference type="SMART" id="SM00671">
    <property type="entry name" value="SEL1"/>
    <property type="match status" value="5"/>
</dbReference>
<dbReference type="Gene3D" id="2.60.40.3140">
    <property type="match status" value="1"/>
</dbReference>
<dbReference type="InterPro" id="IPR002931">
    <property type="entry name" value="Transglutaminase-like"/>
</dbReference>
<keyword evidence="1" id="KW-0732">Signal</keyword>
<dbReference type="Pfam" id="PF08238">
    <property type="entry name" value="Sel1"/>
    <property type="match status" value="5"/>
</dbReference>
<dbReference type="PANTHER" id="PTHR11102:SF160">
    <property type="entry name" value="ERAD-ASSOCIATED E3 UBIQUITIN-PROTEIN LIGASE COMPONENT HRD3"/>
    <property type="match status" value="1"/>
</dbReference>
<dbReference type="InterPro" id="IPR050767">
    <property type="entry name" value="Sel1_AlgK"/>
</dbReference>
<reference evidence="4 5" key="1">
    <citation type="submission" date="2016-11" db="EMBL/GenBank/DDBJ databases">
        <authorList>
            <person name="Jaros S."/>
            <person name="Januszkiewicz K."/>
            <person name="Wedrychowicz H."/>
        </authorList>
    </citation>
    <scope>NUCLEOTIDE SEQUENCE [LARGE SCALE GENOMIC DNA]</scope>
    <source>
        <strain evidence="4 5">GAS138</strain>
    </source>
</reference>
<feature type="chain" id="PRO_5012702901" evidence="1">
    <location>
        <begin position="21"/>
        <end position="885"/>
    </location>
</feature>
<dbReference type="Proteomes" id="UP000189796">
    <property type="component" value="Chromosome I"/>
</dbReference>
<dbReference type="Pfam" id="PF12969">
    <property type="entry name" value="DUF3857"/>
    <property type="match status" value="1"/>
</dbReference>
<dbReference type="SUPFAM" id="SSF54001">
    <property type="entry name" value="Cysteine proteinases"/>
    <property type="match status" value="1"/>
</dbReference>
<dbReference type="InterPro" id="IPR011990">
    <property type="entry name" value="TPR-like_helical_dom_sf"/>
</dbReference>
<evidence type="ECO:0000256" key="1">
    <source>
        <dbReference type="SAM" id="SignalP"/>
    </source>
</evidence>
<evidence type="ECO:0000313" key="4">
    <source>
        <dbReference type="EMBL" id="SHH08786.1"/>
    </source>
</evidence>
<feature type="signal peptide" evidence="1">
    <location>
        <begin position="1"/>
        <end position="20"/>
    </location>
</feature>
<evidence type="ECO:0000259" key="2">
    <source>
        <dbReference type="Pfam" id="PF01841"/>
    </source>
</evidence>
<dbReference type="OrthoDB" id="9790300at2"/>
<dbReference type="AlphaFoldDB" id="A0A1M5Q4E7"/>
<protein>
    <submittedName>
        <fullName evidence="4">TPR repeat</fullName>
    </submittedName>
</protein>
<dbReference type="InterPro" id="IPR038765">
    <property type="entry name" value="Papain-like_cys_pep_sf"/>
</dbReference>
<evidence type="ECO:0000259" key="3">
    <source>
        <dbReference type="Pfam" id="PF12969"/>
    </source>
</evidence>